<dbReference type="AlphaFoldDB" id="A0AA88YSA4"/>
<dbReference type="SUPFAM" id="SSF56235">
    <property type="entry name" value="N-terminal nucleophile aminohydrolases (Ntn hydrolases)"/>
    <property type="match status" value="2"/>
</dbReference>
<dbReference type="Pfam" id="PF01019">
    <property type="entry name" value="G_glu_transpept"/>
    <property type="match status" value="3"/>
</dbReference>
<evidence type="ECO:0000256" key="3">
    <source>
        <dbReference type="PIRSR" id="PIRSR600101-2"/>
    </source>
</evidence>
<evidence type="ECO:0000313" key="5">
    <source>
        <dbReference type="EMBL" id="KAK3107382.1"/>
    </source>
</evidence>
<organism evidence="5 6">
    <name type="scientific">Pinctada imbricata</name>
    <name type="common">Atlantic pearl-oyster</name>
    <name type="synonym">Pinctada martensii</name>
    <dbReference type="NCBI Taxonomy" id="66713"/>
    <lineage>
        <taxon>Eukaryota</taxon>
        <taxon>Metazoa</taxon>
        <taxon>Spiralia</taxon>
        <taxon>Lophotrochozoa</taxon>
        <taxon>Mollusca</taxon>
        <taxon>Bivalvia</taxon>
        <taxon>Autobranchia</taxon>
        <taxon>Pteriomorphia</taxon>
        <taxon>Pterioida</taxon>
        <taxon>Pterioidea</taxon>
        <taxon>Pteriidae</taxon>
        <taxon>Pinctada</taxon>
    </lineage>
</organism>
<dbReference type="FunFam" id="3.60.20.40:FF:000001">
    <property type="entry name" value="Gamma-glutamyltranspeptidase 1"/>
    <property type="match status" value="1"/>
</dbReference>
<dbReference type="GO" id="GO:0036374">
    <property type="term" value="F:glutathione hydrolase activity"/>
    <property type="evidence" value="ECO:0007669"/>
    <property type="project" value="InterPro"/>
</dbReference>
<dbReference type="Proteomes" id="UP001186944">
    <property type="component" value="Unassembled WGS sequence"/>
</dbReference>
<dbReference type="InterPro" id="IPR029055">
    <property type="entry name" value="Ntn_hydrolases_N"/>
</dbReference>
<dbReference type="Gene3D" id="3.60.20.40">
    <property type="match status" value="2"/>
</dbReference>
<name>A0AA88YSA4_PINIB</name>
<keyword evidence="4" id="KW-1133">Transmembrane helix</keyword>
<dbReference type="InterPro" id="IPR043137">
    <property type="entry name" value="GGT_ssub_C"/>
</dbReference>
<keyword evidence="4" id="KW-0472">Membrane</keyword>
<keyword evidence="4" id="KW-0812">Transmembrane</keyword>
<accession>A0AA88YSA4</accession>
<dbReference type="FunFam" id="1.10.246.130:FF:000001">
    <property type="entry name" value="Gamma-glutamyltransferase 5 isoform 1"/>
    <property type="match status" value="1"/>
</dbReference>
<gene>
    <name evidence="5" type="ORF">FSP39_013344</name>
</gene>
<feature type="transmembrane region" description="Helical" evidence="4">
    <location>
        <begin position="377"/>
        <end position="397"/>
    </location>
</feature>
<feature type="binding site" evidence="3">
    <location>
        <begin position="646"/>
        <end position="648"/>
    </location>
    <ligand>
        <name>L-glutamate</name>
        <dbReference type="ChEBI" id="CHEBI:29985"/>
    </ligand>
</feature>
<dbReference type="EMBL" id="VSWD01000002">
    <property type="protein sequence ID" value="KAK3107382.1"/>
    <property type="molecule type" value="Genomic_DNA"/>
</dbReference>
<dbReference type="GO" id="GO:0006751">
    <property type="term" value="P:glutathione catabolic process"/>
    <property type="evidence" value="ECO:0007669"/>
    <property type="project" value="InterPro"/>
</dbReference>
<keyword evidence="1" id="KW-0800">Toxin</keyword>
<evidence type="ECO:0000313" key="6">
    <source>
        <dbReference type="Proteomes" id="UP001186944"/>
    </source>
</evidence>
<comment type="caution">
    <text evidence="5">The sequence shown here is derived from an EMBL/GenBank/DDBJ whole genome shotgun (WGS) entry which is preliminary data.</text>
</comment>
<dbReference type="Gene3D" id="1.10.246.130">
    <property type="match status" value="2"/>
</dbReference>
<evidence type="ECO:0000256" key="4">
    <source>
        <dbReference type="SAM" id="Phobius"/>
    </source>
</evidence>
<dbReference type="GO" id="GO:0005886">
    <property type="term" value="C:plasma membrane"/>
    <property type="evidence" value="ECO:0007669"/>
    <property type="project" value="TreeGrafter"/>
</dbReference>
<dbReference type="PRINTS" id="PR01210">
    <property type="entry name" value="GGTRANSPTASE"/>
</dbReference>
<keyword evidence="1" id="KW-1202">Platelet aggregation activating toxin</keyword>
<protein>
    <recommendedName>
        <fullName evidence="7">Gamma-glutamyltranspeptidase 1</fullName>
    </recommendedName>
</protein>
<keyword evidence="6" id="KW-1185">Reference proteome</keyword>
<evidence type="ECO:0000256" key="1">
    <source>
        <dbReference type="ARBA" id="ARBA00084097"/>
    </source>
</evidence>
<evidence type="ECO:0000256" key="2">
    <source>
        <dbReference type="PIRSR" id="PIRSR600101-1"/>
    </source>
</evidence>
<feature type="non-terminal residue" evidence="5">
    <location>
        <position position="1"/>
    </location>
</feature>
<feature type="binding site" evidence="3">
    <location>
        <position position="721"/>
    </location>
    <ligand>
        <name>L-glutamate</name>
        <dbReference type="ChEBI" id="CHEBI:29985"/>
    </ligand>
</feature>
<sequence>EILQNKGGSSVDAAIAVMVCYGVVNPMSSGLGGGFFMNIYDRAFFSLSMEYSVKGRAYGIDARETAPAKATKDMFSNRREISQLGGLSIGVPGEVKGYEEAHKLYGKLPWKELFQPSIDLARKGFNISENLASCLKQMEKNVVRDPDLRTAFTNPKTGTLLKTGDRTVLPKLADTMQRIATEGANSFYSGRLSYDVAKDLKEKGFKMAPMILKRKTEKLLAYHRIVEAFKFAYAKRTYLGDQRFNENNNITSLLTSREYANFIRLRISDRTYHPNYYGPSYYGRSSGGTAHLSIVGHDNLAVSATTTINLKFGSGVMGSRTGLIFNDVMDDFSSPKFVNAFGLPPSPANFISPGKRPLSSMCPVIIVDKKGSVTMHWMLGFSLVLAALSAIIASVVLSCFGKLDNNTGTPRASHPEQPIGYKLAAIATENELCTDIARECFTNPETGQSYKEGEILKLPKLARTMEIIAEKGANAFYNGILTEDILEDLQEKGSIITNDDLKHYKAEQVTPLNITLENGSTVFALPPPSSGPVLQFFLNIMDGFNKSEQRNKEEMETQGYHRIVEALKFSHAKRTHLGDRKFTDLNKIIRNLVSRQYADTIRSKIRDDKTHNVDYYGPVFHDELKAGTAHVSIVGPDNIAVAATNSINLWFGSGVMGQRTGLLFNDAMDDFSSPNITDANFVPPFVANFIKPGKRPLSTRCPTIIVDKKGEVKIVIGAAGGSRIVSATAFVLARMLWFDDSMREALDHPRIHHQLVPSVLYHDPRLQEIYIKELRQKGHEIKPHPQYKSFVNGIVKEGDLLMPHCDKTRPGCSTTGL</sequence>
<feature type="transmembrane region" description="Helical" evidence="4">
    <location>
        <begin position="13"/>
        <end position="40"/>
    </location>
</feature>
<dbReference type="PANTHER" id="PTHR11686:SF9">
    <property type="entry name" value="RE13973P"/>
    <property type="match status" value="1"/>
</dbReference>
<dbReference type="PANTHER" id="PTHR11686">
    <property type="entry name" value="GAMMA GLUTAMYL TRANSPEPTIDASE"/>
    <property type="match status" value="1"/>
</dbReference>
<dbReference type="InterPro" id="IPR000101">
    <property type="entry name" value="GGT_peptidase"/>
</dbReference>
<keyword evidence="1" id="KW-1199">Hemostasis impairing toxin</keyword>
<proteinExistence type="predicted"/>
<feature type="binding site" evidence="3">
    <location>
        <begin position="698"/>
        <end position="699"/>
    </location>
    <ligand>
        <name>L-glutamate</name>
        <dbReference type="ChEBI" id="CHEBI:29985"/>
    </ligand>
</feature>
<dbReference type="InterPro" id="IPR043138">
    <property type="entry name" value="GGT_lsub"/>
</dbReference>
<feature type="binding site" evidence="3">
    <location>
        <position position="670"/>
    </location>
    <ligand>
        <name>L-glutamate</name>
        <dbReference type="ChEBI" id="CHEBI:29985"/>
    </ligand>
</feature>
<feature type="active site" description="Nucleophile" evidence="2">
    <location>
        <position position="628"/>
    </location>
</feature>
<reference evidence="5" key="1">
    <citation type="submission" date="2019-08" db="EMBL/GenBank/DDBJ databases">
        <title>The improved chromosome-level genome for the pearl oyster Pinctada fucata martensii using PacBio sequencing and Hi-C.</title>
        <authorList>
            <person name="Zheng Z."/>
        </authorList>
    </citation>
    <scope>NUCLEOTIDE SEQUENCE</scope>
    <source>
        <strain evidence="5">ZZ-2019</strain>
        <tissue evidence="5">Adductor muscle</tissue>
    </source>
</reference>
<evidence type="ECO:0008006" key="7">
    <source>
        <dbReference type="Google" id="ProtNLM"/>
    </source>
</evidence>